<organism evidence="2 3">
    <name type="scientific">Pseudohongiella spirulinae</name>
    <dbReference type="NCBI Taxonomy" id="1249552"/>
    <lineage>
        <taxon>Bacteria</taxon>
        <taxon>Pseudomonadati</taxon>
        <taxon>Pseudomonadota</taxon>
        <taxon>Gammaproteobacteria</taxon>
        <taxon>Pseudomonadales</taxon>
        <taxon>Pseudohongiellaceae</taxon>
        <taxon>Pseudohongiella</taxon>
    </lineage>
</organism>
<dbReference type="SMART" id="SM00829">
    <property type="entry name" value="PKS_ER"/>
    <property type="match status" value="1"/>
</dbReference>
<reference evidence="2 3" key="1">
    <citation type="submission" date="2015-11" db="EMBL/GenBank/DDBJ databases">
        <authorList>
            <person name="Zhang Y."/>
            <person name="Guo Z."/>
        </authorList>
    </citation>
    <scope>NUCLEOTIDE SEQUENCE [LARGE SCALE GENOMIC DNA]</scope>
    <source>
        <strain evidence="2 3">KCTC 32221</strain>
    </source>
</reference>
<dbReference type="InterPro" id="IPR011032">
    <property type="entry name" value="GroES-like_sf"/>
</dbReference>
<evidence type="ECO:0000313" key="2">
    <source>
        <dbReference type="EMBL" id="ALO46113.1"/>
    </source>
</evidence>
<dbReference type="RefSeq" id="WP_058021585.1">
    <property type="nucleotide sequence ID" value="NZ_CP013189.1"/>
</dbReference>
<dbReference type="InterPro" id="IPR020843">
    <property type="entry name" value="ER"/>
</dbReference>
<dbReference type="STRING" id="1249552.PS2015_1456"/>
<protein>
    <submittedName>
        <fullName evidence="2">Oxidoreductase</fullName>
    </submittedName>
</protein>
<keyword evidence="3" id="KW-1185">Reference proteome</keyword>
<dbReference type="EMBL" id="CP013189">
    <property type="protein sequence ID" value="ALO46113.1"/>
    <property type="molecule type" value="Genomic_DNA"/>
</dbReference>
<dbReference type="InterPro" id="IPR013149">
    <property type="entry name" value="ADH-like_C"/>
</dbReference>
<dbReference type="InterPro" id="IPR051397">
    <property type="entry name" value="Zn-ADH-like_protein"/>
</dbReference>
<dbReference type="Pfam" id="PF00107">
    <property type="entry name" value="ADH_zinc_N"/>
    <property type="match status" value="1"/>
</dbReference>
<dbReference type="SUPFAM" id="SSF50129">
    <property type="entry name" value="GroES-like"/>
    <property type="match status" value="1"/>
</dbReference>
<proteinExistence type="predicted"/>
<dbReference type="CDD" id="cd05280">
    <property type="entry name" value="MDR_yhdh_yhfp"/>
    <property type="match status" value="1"/>
</dbReference>
<dbReference type="InterPro" id="IPR036291">
    <property type="entry name" value="NAD(P)-bd_dom_sf"/>
</dbReference>
<dbReference type="SUPFAM" id="SSF51735">
    <property type="entry name" value="NAD(P)-binding Rossmann-fold domains"/>
    <property type="match status" value="1"/>
</dbReference>
<dbReference type="AlphaFoldDB" id="A0A0S2KCT2"/>
<dbReference type="PATRIC" id="fig|1249552.3.peg.1460"/>
<accession>A0A0S2KCT2</accession>
<dbReference type="PANTHER" id="PTHR43677">
    <property type="entry name" value="SHORT-CHAIN DEHYDROGENASE/REDUCTASE"/>
    <property type="match status" value="1"/>
</dbReference>
<dbReference type="Gene3D" id="3.90.180.10">
    <property type="entry name" value="Medium-chain alcohol dehydrogenases, catalytic domain"/>
    <property type="match status" value="1"/>
</dbReference>
<dbReference type="NCBIfam" id="TIGR02823">
    <property type="entry name" value="oxido_YhdH"/>
    <property type="match status" value="1"/>
</dbReference>
<dbReference type="KEGG" id="pspi:PS2015_1456"/>
<gene>
    <name evidence="2" type="ORF">PS2015_1456</name>
</gene>
<dbReference type="InterPro" id="IPR013154">
    <property type="entry name" value="ADH-like_N"/>
</dbReference>
<dbReference type="Pfam" id="PF08240">
    <property type="entry name" value="ADH_N"/>
    <property type="match status" value="1"/>
</dbReference>
<name>A0A0S2KCT2_9GAMM</name>
<feature type="domain" description="Enoyl reductase (ER)" evidence="1">
    <location>
        <begin position="22"/>
        <end position="335"/>
    </location>
</feature>
<dbReference type="GO" id="GO:0043957">
    <property type="term" value="F:acryloyl-CoA reductase (NADPH) activity"/>
    <property type="evidence" value="ECO:0007669"/>
    <property type="project" value="TreeGrafter"/>
</dbReference>
<dbReference type="OrthoDB" id="9782155at2"/>
<dbReference type="PANTHER" id="PTHR43677:SF1">
    <property type="entry name" value="ACRYLYL-COA REDUCTASE ACUI-RELATED"/>
    <property type="match status" value="1"/>
</dbReference>
<dbReference type="Proteomes" id="UP000065641">
    <property type="component" value="Chromosome"/>
</dbReference>
<dbReference type="InterPro" id="IPR014188">
    <property type="entry name" value="Acrylyl-CoA_reductase_AcuI"/>
</dbReference>
<evidence type="ECO:0000313" key="3">
    <source>
        <dbReference type="Proteomes" id="UP000065641"/>
    </source>
</evidence>
<sequence length="339" mass="36355">MELDQQDFRALRVSEQTSDQGKATYSSQLVTRKVAELPEGEVLIRVAYSSLNYKDALSARGNKGVTRQYPHTPGIDAAGIVAESLDPAFQAGDQVIVIGYDLGMNTDGGFGQFIRVPASWIVKKPAGLSLEESMIIGTAGFTAALCVEKLLLNGLHQDQGPVLVTGASGGVGSFAVALLSQLGFQVTAMTGSESAQQFLRELGATELIGRENFQSVNPRPLLKEQWAGAVDAVGGDILFNVVKSLRYGGSVACCGLVASPNFEASVFPFILRGVNLLGVDSVNLPIEHKRQMWNKLAGNWKPAQLRRLHSSVKLEDLSDALDQVFQGRSTGRLVLSLHD</sequence>
<dbReference type="Gene3D" id="3.40.50.720">
    <property type="entry name" value="NAD(P)-binding Rossmann-like Domain"/>
    <property type="match status" value="1"/>
</dbReference>
<evidence type="ECO:0000259" key="1">
    <source>
        <dbReference type="SMART" id="SM00829"/>
    </source>
</evidence>